<keyword evidence="2" id="KW-1133">Transmembrane helix</keyword>
<evidence type="ECO:0000256" key="1">
    <source>
        <dbReference type="SAM" id="MobiDB-lite"/>
    </source>
</evidence>
<gene>
    <name evidence="3" type="ORF">K466DRAFT_588226</name>
</gene>
<feature type="transmembrane region" description="Helical" evidence="2">
    <location>
        <begin position="95"/>
        <end position="119"/>
    </location>
</feature>
<name>A0A5C3P7Q2_9APHY</name>
<dbReference type="AlphaFoldDB" id="A0A5C3P7Q2"/>
<organism evidence="3 4">
    <name type="scientific">Polyporus arcularius HHB13444</name>
    <dbReference type="NCBI Taxonomy" id="1314778"/>
    <lineage>
        <taxon>Eukaryota</taxon>
        <taxon>Fungi</taxon>
        <taxon>Dikarya</taxon>
        <taxon>Basidiomycota</taxon>
        <taxon>Agaricomycotina</taxon>
        <taxon>Agaricomycetes</taxon>
        <taxon>Polyporales</taxon>
        <taxon>Polyporaceae</taxon>
        <taxon>Polyporus</taxon>
    </lineage>
</organism>
<evidence type="ECO:0000256" key="2">
    <source>
        <dbReference type="SAM" id="Phobius"/>
    </source>
</evidence>
<evidence type="ECO:0000313" key="4">
    <source>
        <dbReference type="Proteomes" id="UP000308197"/>
    </source>
</evidence>
<feature type="transmembrane region" description="Helical" evidence="2">
    <location>
        <begin position="144"/>
        <end position="169"/>
    </location>
</feature>
<evidence type="ECO:0000313" key="3">
    <source>
        <dbReference type="EMBL" id="TFK85292.1"/>
    </source>
</evidence>
<accession>A0A5C3P7Q2</accession>
<proteinExistence type="predicted"/>
<reference evidence="3 4" key="1">
    <citation type="journal article" date="2019" name="Nat. Ecol. Evol.">
        <title>Megaphylogeny resolves global patterns of mushroom evolution.</title>
        <authorList>
            <person name="Varga T."/>
            <person name="Krizsan K."/>
            <person name="Foldi C."/>
            <person name="Dima B."/>
            <person name="Sanchez-Garcia M."/>
            <person name="Sanchez-Ramirez S."/>
            <person name="Szollosi G.J."/>
            <person name="Szarkandi J.G."/>
            <person name="Papp V."/>
            <person name="Albert L."/>
            <person name="Andreopoulos W."/>
            <person name="Angelini C."/>
            <person name="Antonin V."/>
            <person name="Barry K.W."/>
            <person name="Bougher N.L."/>
            <person name="Buchanan P."/>
            <person name="Buyck B."/>
            <person name="Bense V."/>
            <person name="Catcheside P."/>
            <person name="Chovatia M."/>
            <person name="Cooper J."/>
            <person name="Damon W."/>
            <person name="Desjardin D."/>
            <person name="Finy P."/>
            <person name="Geml J."/>
            <person name="Haridas S."/>
            <person name="Hughes K."/>
            <person name="Justo A."/>
            <person name="Karasinski D."/>
            <person name="Kautmanova I."/>
            <person name="Kiss B."/>
            <person name="Kocsube S."/>
            <person name="Kotiranta H."/>
            <person name="LaButti K.M."/>
            <person name="Lechner B.E."/>
            <person name="Liimatainen K."/>
            <person name="Lipzen A."/>
            <person name="Lukacs Z."/>
            <person name="Mihaltcheva S."/>
            <person name="Morgado L.N."/>
            <person name="Niskanen T."/>
            <person name="Noordeloos M.E."/>
            <person name="Ohm R.A."/>
            <person name="Ortiz-Santana B."/>
            <person name="Ovrebo C."/>
            <person name="Racz N."/>
            <person name="Riley R."/>
            <person name="Savchenko A."/>
            <person name="Shiryaev A."/>
            <person name="Soop K."/>
            <person name="Spirin V."/>
            <person name="Szebenyi C."/>
            <person name="Tomsovsky M."/>
            <person name="Tulloss R.E."/>
            <person name="Uehling J."/>
            <person name="Grigoriev I.V."/>
            <person name="Vagvolgyi C."/>
            <person name="Papp T."/>
            <person name="Martin F.M."/>
            <person name="Miettinen O."/>
            <person name="Hibbett D.S."/>
            <person name="Nagy L.G."/>
        </authorList>
    </citation>
    <scope>NUCLEOTIDE SEQUENCE [LARGE SCALE GENOMIC DNA]</scope>
    <source>
        <strain evidence="3 4">HHB13444</strain>
    </source>
</reference>
<protein>
    <submittedName>
        <fullName evidence="3">Uncharacterized protein</fullName>
    </submittedName>
</protein>
<keyword evidence="2" id="KW-0472">Membrane</keyword>
<dbReference type="EMBL" id="ML211262">
    <property type="protein sequence ID" value="TFK85292.1"/>
    <property type="molecule type" value="Genomic_DNA"/>
</dbReference>
<feature type="transmembrane region" description="Helical" evidence="2">
    <location>
        <begin position="20"/>
        <end position="45"/>
    </location>
</feature>
<keyword evidence="2" id="KW-0812">Transmembrane</keyword>
<dbReference type="Proteomes" id="UP000308197">
    <property type="component" value="Unassembled WGS sequence"/>
</dbReference>
<feature type="region of interest" description="Disordered" evidence="1">
    <location>
        <begin position="246"/>
        <end position="270"/>
    </location>
</feature>
<feature type="transmembrane region" description="Helical" evidence="2">
    <location>
        <begin position="52"/>
        <end position="75"/>
    </location>
</feature>
<sequence length="270" mass="28604">MSFPSDKVSSGHSQTVCLWFAIAVQAMEILQFLPGAAFSALRVYVLSRSKPLGLLVATLSLAPVGANLVLFGHQYSGANFPPFGCLSTVNTTPELNLSCTVVIISRVPLIAADILLVYITWTKLSSSATLADIRQSKRRSLSDTLFRGGIILFALNVLHLLLTATAVSLSPLTAILVSRFLLDLQEANQMVVRLDPDDPLHSSRGSYDSAPSFISSLGGFVNPNPSERSDDDDGLDLQVRLHSGAPEVEEGVGVQAVPSEGAAASLSPTA</sequence>
<dbReference type="InParanoid" id="A0A5C3P7Q2"/>
<keyword evidence="4" id="KW-1185">Reference proteome</keyword>